<evidence type="ECO:0000256" key="1">
    <source>
        <dbReference type="SAM" id="Coils"/>
    </source>
</evidence>
<reference evidence="2 3" key="1">
    <citation type="submission" date="2015-04" db="EMBL/GenBank/DDBJ databases">
        <title>Complete genome sequence of Schizopora paradoxa KUC8140, a cosmopolitan wood degrader in East Asia.</title>
        <authorList>
            <consortium name="DOE Joint Genome Institute"/>
            <person name="Min B."/>
            <person name="Park H."/>
            <person name="Jang Y."/>
            <person name="Kim J.-J."/>
            <person name="Kim K.H."/>
            <person name="Pangilinan J."/>
            <person name="Lipzen A."/>
            <person name="Riley R."/>
            <person name="Grigoriev I.V."/>
            <person name="Spatafora J.W."/>
            <person name="Choi I.-G."/>
        </authorList>
    </citation>
    <scope>NUCLEOTIDE SEQUENCE [LARGE SCALE GENOMIC DNA]</scope>
    <source>
        <strain evidence="2 3">KUC8140</strain>
    </source>
</reference>
<evidence type="ECO:0000313" key="2">
    <source>
        <dbReference type="EMBL" id="KLO13991.1"/>
    </source>
</evidence>
<keyword evidence="1" id="KW-0175">Coiled coil</keyword>
<protein>
    <submittedName>
        <fullName evidence="2">Uncharacterized protein</fullName>
    </submittedName>
</protein>
<sequence>MDSILRGLSKETLINMIKEQDLVIKGKDNKIRKLEEKLLKASQAGTDGTGILGCLESPMPVAMDSEMTKDAVT</sequence>
<dbReference type="EMBL" id="KQ085950">
    <property type="protein sequence ID" value="KLO13991.1"/>
    <property type="molecule type" value="Genomic_DNA"/>
</dbReference>
<accession>A0A0H2SAU6</accession>
<keyword evidence="3" id="KW-1185">Reference proteome</keyword>
<feature type="coiled-coil region" evidence="1">
    <location>
        <begin position="17"/>
        <end position="44"/>
    </location>
</feature>
<gene>
    <name evidence="2" type="ORF">SCHPADRAFT_939876</name>
</gene>
<evidence type="ECO:0000313" key="3">
    <source>
        <dbReference type="Proteomes" id="UP000053477"/>
    </source>
</evidence>
<dbReference type="AlphaFoldDB" id="A0A0H2SAU6"/>
<proteinExistence type="predicted"/>
<dbReference type="InParanoid" id="A0A0H2SAU6"/>
<organism evidence="2 3">
    <name type="scientific">Schizopora paradoxa</name>
    <dbReference type="NCBI Taxonomy" id="27342"/>
    <lineage>
        <taxon>Eukaryota</taxon>
        <taxon>Fungi</taxon>
        <taxon>Dikarya</taxon>
        <taxon>Basidiomycota</taxon>
        <taxon>Agaricomycotina</taxon>
        <taxon>Agaricomycetes</taxon>
        <taxon>Hymenochaetales</taxon>
        <taxon>Schizoporaceae</taxon>
        <taxon>Schizopora</taxon>
    </lineage>
</organism>
<dbReference type="Proteomes" id="UP000053477">
    <property type="component" value="Unassembled WGS sequence"/>
</dbReference>
<name>A0A0H2SAU6_9AGAM</name>